<gene>
    <name evidence="2" type="ORF">TPC1_30645</name>
</gene>
<evidence type="ECO:0000256" key="1">
    <source>
        <dbReference type="SAM" id="Phobius"/>
    </source>
</evidence>
<keyword evidence="1" id="KW-0472">Membrane</keyword>
<evidence type="ECO:0008006" key="3">
    <source>
        <dbReference type="Google" id="ProtNLM"/>
    </source>
</evidence>
<dbReference type="EMBL" id="GDID01006746">
    <property type="protein sequence ID" value="JAP89860.1"/>
    <property type="molecule type" value="Transcribed_RNA"/>
</dbReference>
<feature type="transmembrane region" description="Helical" evidence="1">
    <location>
        <begin position="391"/>
        <end position="412"/>
    </location>
</feature>
<name>A0A146JYT5_9EUKA</name>
<protein>
    <recommendedName>
        <fullName evidence="3">Transmembrane protein</fullName>
    </recommendedName>
</protein>
<sequence>QIMIILYISYNIQSVCQNNNTFEEQLQFEEARCVSKCEYSPSDINGVCLPYHYQSSQQTNPAGNCSSISDLVCNITVQQLCTADLYYDPFLQICVSQCSQSLQIFQSQCVCPSDQFFDQFCTCKENFVNVSNQCVACTQSVLQNQCFAQCPDQFPFYISAKSYKKCLQSCAYKLANDFECQTSCDYFFEFQAYKNKQQSFTCAKECITLKANYSGYCYLEEYGQLQLKDCQQIAGFKTQVCQSWISYKQFSNECMFGLIVVNGDCISIGSIISQNKSYTENSGVFQILDSCPLTKYVNGSCINVNCHSDMHLSNGTYTQCECDAGILYNGLCYECDQLFQSGNCVDVCDSRISIDDKCFIETKNALGVKLAVECTLVLQNKNYQCAGNSSAVALGILLAFSLVLNIVVCILIQRKGMLTDSLKSVKLGSISRENSQNSIQIYPMQSGKTLILKGQPTKVAKKPIVKGGQTGYT</sequence>
<proteinExistence type="predicted"/>
<evidence type="ECO:0000313" key="2">
    <source>
        <dbReference type="EMBL" id="JAP89860.1"/>
    </source>
</evidence>
<keyword evidence="1" id="KW-0812">Transmembrane</keyword>
<accession>A0A146JYT5</accession>
<dbReference type="AlphaFoldDB" id="A0A146JYT5"/>
<feature type="non-terminal residue" evidence="2">
    <location>
        <position position="1"/>
    </location>
</feature>
<organism evidence="2">
    <name type="scientific">Trepomonas sp. PC1</name>
    <dbReference type="NCBI Taxonomy" id="1076344"/>
    <lineage>
        <taxon>Eukaryota</taxon>
        <taxon>Metamonada</taxon>
        <taxon>Diplomonadida</taxon>
        <taxon>Hexamitidae</taxon>
        <taxon>Hexamitinae</taxon>
        <taxon>Trepomonas</taxon>
    </lineage>
</organism>
<keyword evidence="1" id="KW-1133">Transmembrane helix</keyword>
<reference evidence="2" key="1">
    <citation type="submission" date="2015-07" db="EMBL/GenBank/DDBJ databases">
        <title>Adaptation to a free-living lifestyle via gene acquisitions in the diplomonad Trepomonas sp. PC1.</title>
        <authorList>
            <person name="Xu F."/>
            <person name="Jerlstrom-Hultqvist J."/>
            <person name="Kolisko M."/>
            <person name="Simpson A.G.B."/>
            <person name="Roger A.J."/>
            <person name="Svard S.G."/>
            <person name="Andersson J.O."/>
        </authorList>
    </citation>
    <scope>NUCLEOTIDE SEQUENCE</scope>
    <source>
        <strain evidence="2">PC1</strain>
    </source>
</reference>